<reference evidence="2" key="1">
    <citation type="submission" date="2019-05" db="EMBL/GenBank/DDBJ databases">
        <title>Annotation for the trematode Fasciolopsis buski.</title>
        <authorList>
            <person name="Choi Y.-J."/>
        </authorList>
    </citation>
    <scope>NUCLEOTIDE SEQUENCE</scope>
    <source>
        <strain evidence="2">HT</strain>
        <tissue evidence="2">Whole worm</tissue>
    </source>
</reference>
<accession>A0A8E0S2U1</accession>
<proteinExistence type="predicted"/>
<evidence type="ECO:0000256" key="1">
    <source>
        <dbReference type="SAM" id="Coils"/>
    </source>
</evidence>
<name>A0A8E0S2U1_9TREM</name>
<protein>
    <submittedName>
        <fullName evidence="2">Uncharacterized protein</fullName>
    </submittedName>
</protein>
<sequence length="269" mass="31103">MEFPHIRSLPSEGNFDVSERQSIQEISVATEDVKFFLENVLLENNIMARFIDRMGIDRDLAAQIERKESDTPRMAKTRSTASNISNTTKTVLLTDEQKCAVVKQEADDFRKQLENLRLNYETTQQEYTARMEEANIVAKETEMNRNHFDRNVTILLTDLQKGAPIDIEKKRTDAFIRFHRGYIKRLDAMENNLRMENVNLLKTLERNLKTLRSVEESGTPGVADVKEKRVRCIEGLEKLCSITRKCGRRKLLLVKAVRSMRLAHVSEGK</sequence>
<evidence type="ECO:0000313" key="3">
    <source>
        <dbReference type="Proteomes" id="UP000728185"/>
    </source>
</evidence>
<dbReference type="EMBL" id="LUCM01000769">
    <property type="protein sequence ID" value="KAA0200054.1"/>
    <property type="molecule type" value="Genomic_DNA"/>
</dbReference>
<dbReference type="OrthoDB" id="10259713at2759"/>
<dbReference type="Proteomes" id="UP000728185">
    <property type="component" value="Unassembled WGS sequence"/>
</dbReference>
<organism evidence="2 3">
    <name type="scientific">Fasciolopsis buskii</name>
    <dbReference type="NCBI Taxonomy" id="27845"/>
    <lineage>
        <taxon>Eukaryota</taxon>
        <taxon>Metazoa</taxon>
        <taxon>Spiralia</taxon>
        <taxon>Lophotrochozoa</taxon>
        <taxon>Platyhelminthes</taxon>
        <taxon>Trematoda</taxon>
        <taxon>Digenea</taxon>
        <taxon>Plagiorchiida</taxon>
        <taxon>Echinostomata</taxon>
        <taxon>Echinostomatoidea</taxon>
        <taxon>Fasciolidae</taxon>
        <taxon>Fasciolopsis</taxon>
    </lineage>
</organism>
<keyword evidence="1" id="KW-0175">Coiled coil</keyword>
<evidence type="ECO:0000313" key="2">
    <source>
        <dbReference type="EMBL" id="KAA0200054.1"/>
    </source>
</evidence>
<gene>
    <name evidence="2" type="ORF">FBUS_01240</name>
</gene>
<feature type="coiled-coil region" evidence="1">
    <location>
        <begin position="99"/>
        <end position="133"/>
    </location>
</feature>
<keyword evidence="3" id="KW-1185">Reference proteome</keyword>
<dbReference type="AlphaFoldDB" id="A0A8E0S2U1"/>
<comment type="caution">
    <text evidence="2">The sequence shown here is derived from an EMBL/GenBank/DDBJ whole genome shotgun (WGS) entry which is preliminary data.</text>
</comment>